<dbReference type="RefSeq" id="WP_268116285.1">
    <property type="nucleotide sequence ID" value="NZ_CP113524.1"/>
</dbReference>
<dbReference type="Pfam" id="PF22669">
    <property type="entry name" value="Exo_endo_phos2"/>
    <property type="match status" value="1"/>
</dbReference>
<keyword evidence="4" id="KW-1185">Reference proteome</keyword>
<dbReference type="Proteomes" id="UP001163115">
    <property type="component" value="Chromosome"/>
</dbReference>
<dbReference type="SMART" id="SM00915">
    <property type="entry name" value="Jacalin"/>
    <property type="match status" value="1"/>
</dbReference>
<dbReference type="PANTHER" id="PTHR16320">
    <property type="entry name" value="SPHINGOMYELINASE FAMILY MEMBER"/>
    <property type="match status" value="1"/>
</dbReference>
<keyword evidence="1" id="KW-0732">Signal</keyword>
<dbReference type="PROSITE" id="PS51752">
    <property type="entry name" value="JACALIN_LECTIN"/>
    <property type="match status" value="1"/>
</dbReference>
<evidence type="ECO:0000313" key="3">
    <source>
        <dbReference type="EMBL" id="WAJ25400.1"/>
    </source>
</evidence>
<organism evidence="3 4">
    <name type="scientific">Lacrimispora xylanolytica</name>
    <dbReference type="NCBI Taxonomy" id="29375"/>
    <lineage>
        <taxon>Bacteria</taxon>
        <taxon>Bacillati</taxon>
        <taxon>Bacillota</taxon>
        <taxon>Clostridia</taxon>
        <taxon>Lachnospirales</taxon>
        <taxon>Lachnospiraceae</taxon>
        <taxon>Lacrimispora</taxon>
    </lineage>
</organism>
<dbReference type="PANTHER" id="PTHR16320:SF1">
    <property type="entry name" value="SPHINGOMYELINASE DDB_G0288017"/>
    <property type="match status" value="1"/>
</dbReference>
<evidence type="ECO:0000256" key="1">
    <source>
        <dbReference type="SAM" id="SignalP"/>
    </source>
</evidence>
<dbReference type="Gene3D" id="2.100.10.30">
    <property type="entry name" value="Jacalin-like lectin domain"/>
    <property type="match status" value="1"/>
</dbReference>
<dbReference type="InterPro" id="IPR036691">
    <property type="entry name" value="Endo/exonu/phosph_ase_sf"/>
</dbReference>
<reference evidence="3" key="1">
    <citation type="submission" date="2022-11" db="EMBL/GenBank/DDBJ databases">
        <title>Lacrimispora xylanolytica sy1, complete genome.</title>
        <authorList>
            <person name="Choi S."/>
        </authorList>
    </citation>
    <scope>NUCLEOTIDE SEQUENCE</scope>
    <source>
        <strain evidence="3">Sy1</strain>
    </source>
</reference>
<gene>
    <name evidence="3" type="ORF">OW255_07790</name>
</gene>
<protein>
    <submittedName>
        <fullName evidence="3">Jacalin-like lectin</fullName>
    </submittedName>
</protein>
<dbReference type="SUPFAM" id="SSF56219">
    <property type="entry name" value="DNase I-like"/>
    <property type="match status" value="1"/>
</dbReference>
<dbReference type="InterPro" id="IPR036404">
    <property type="entry name" value="Jacalin-like_lectin_dom_sf"/>
</dbReference>
<evidence type="ECO:0000259" key="2">
    <source>
        <dbReference type="PROSITE" id="PS51752"/>
    </source>
</evidence>
<accession>A0ABY7AFA7</accession>
<dbReference type="InterPro" id="IPR001229">
    <property type="entry name" value="Jacalin-like_lectin_dom"/>
</dbReference>
<feature type="domain" description="Jacalin-type lectin" evidence="2">
    <location>
        <begin position="311"/>
        <end position="451"/>
    </location>
</feature>
<proteinExistence type="predicted"/>
<sequence length="455" mass="49609">MTKHRSKIRNMALFALTAVLMTGNSVSAFGGTGNQQSGTFRILTYNIGGLPSMFSSSGDPKNYIPQIGAKLHAYDLIHVQEDFNYHAALYANDTHPYRTPTSGGAGIGDGMNFLSSFPYEDMDRETWTDRYGLIGNGSDELTPKGFMYNQVKIADGVYVDVYNLHADADTDPKSQAARRSNLSQLATYIEEYSKGHAVIVFGDTNCRYTRADDNLKALFVDRLGMKDVWIEKIRNGDYPQMGADALLGVSGSTSPDNEVVDKIFYRSGNGVTLTPSSYKVENTYFTDSAGNQLSDHYGISSEFSYTTDSRLTYSNLWGGSGGIAFNFLRSMAPLDSKPVSVSIRGDNRVDAVSMTYADGTVLRNGGTGGTEKTLALDSDEYITKAVIYKNAYNKGDRIFYLELTTSKGRVLANGVKSGTSLTLTAPQGTYLAGFFGRGEANVDKLGAIWRTIGSR</sequence>
<evidence type="ECO:0000313" key="4">
    <source>
        <dbReference type="Proteomes" id="UP001163115"/>
    </source>
</evidence>
<dbReference type="InterPro" id="IPR038772">
    <property type="entry name" value="Sph/SMPD2-like"/>
</dbReference>
<name>A0ABY7AFA7_9FIRM</name>
<feature type="signal peptide" evidence="1">
    <location>
        <begin position="1"/>
        <end position="28"/>
    </location>
</feature>
<dbReference type="SUPFAM" id="SSF51101">
    <property type="entry name" value="Mannose-binding lectins"/>
    <property type="match status" value="1"/>
</dbReference>
<dbReference type="Pfam" id="PF01419">
    <property type="entry name" value="Jacalin"/>
    <property type="match status" value="1"/>
</dbReference>
<feature type="chain" id="PRO_5045268493" evidence="1">
    <location>
        <begin position="29"/>
        <end position="455"/>
    </location>
</feature>
<dbReference type="InterPro" id="IPR000300">
    <property type="entry name" value="IPPc"/>
</dbReference>
<dbReference type="Gene3D" id="3.60.10.10">
    <property type="entry name" value="Endonuclease/exonuclease/phosphatase"/>
    <property type="match status" value="1"/>
</dbReference>
<dbReference type="EMBL" id="CP113524">
    <property type="protein sequence ID" value="WAJ25400.1"/>
    <property type="molecule type" value="Genomic_DNA"/>
</dbReference>